<accession>A0A1I8AWC5</accession>
<evidence type="ECO:0000256" key="1">
    <source>
        <dbReference type="SAM" id="SignalP"/>
    </source>
</evidence>
<name>A0A1I8AWC5_MELHA</name>
<dbReference type="AlphaFoldDB" id="A0A1I8AWC5"/>
<dbReference type="WBParaSite" id="MhA1_Contig1001.frz3.gene4">
    <property type="protein sequence ID" value="MhA1_Contig1001.frz3.gene4"/>
    <property type="gene ID" value="MhA1_Contig1001.frz3.gene4"/>
</dbReference>
<feature type="chain" id="PRO_5009315186" evidence="1">
    <location>
        <begin position="23"/>
        <end position="558"/>
    </location>
</feature>
<organism evidence="2 3">
    <name type="scientific">Meloidogyne hapla</name>
    <name type="common">Root-knot nematode worm</name>
    <dbReference type="NCBI Taxonomy" id="6305"/>
    <lineage>
        <taxon>Eukaryota</taxon>
        <taxon>Metazoa</taxon>
        <taxon>Ecdysozoa</taxon>
        <taxon>Nematoda</taxon>
        <taxon>Chromadorea</taxon>
        <taxon>Rhabditida</taxon>
        <taxon>Tylenchina</taxon>
        <taxon>Tylenchomorpha</taxon>
        <taxon>Tylenchoidea</taxon>
        <taxon>Meloidogynidae</taxon>
        <taxon>Meloidogyninae</taxon>
        <taxon>Meloidogyne</taxon>
    </lineage>
</organism>
<sequence length="558" mass="61744">MGFNFLLSYILAVGISFGIVMSTNCPSPLTNTRNSESNSNSQANRECNIGPILDCYATTTPSNIPTTTTSATTTSTSASPATATGGVYTLSASGSQVPANVTIISYIYSNISVTQSGNSYSASNTSGTCQAVLVQELRRIKFLRLNYSQQQRFEVCIKKIEIELLDVTLTLSVKVIRCAYHLKSFFANNTDIESLIECEKITGWGRIFEFILAGFSFNSANLRTVILPMDGTGSCPLTVAMENATANDTCGAGTTAIVLTWTKWFKRICFKNDDDWPIERKHAFIAMILRQYCANNANNASSTLWQAILNAYIPGFGTVQEYLTFCDMYVTLSSIGNSMLSGDADSNPLLQSLNNTINSNDTAQNYSSSVVDEANNYVSKCYAFFKTESDAFRRLKFVSAQFSYLNSSAHLLCYQTTIFGNGFQCPFWQVIASSHFCTNNNVTIYNQTVPQDYANCCKPDKNNNTELISAIDFDLRPLLTSMQNSSLNIYRNSMYNCIYKMYYNDYVSAYQCCIPYIKSCFLGSQQPRGLLMKTILWPVYSFVSTLQLGTVSGFCGCS</sequence>
<proteinExistence type="predicted"/>
<evidence type="ECO:0000313" key="3">
    <source>
        <dbReference type="WBParaSite" id="MhA1_Contig1001.frz3.gene4"/>
    </source>
</evidence>
<reference evidence="3" key="1">
    <citation type="submission" date="2016-11" db="UniProtKB">
        <authorList>
            <consortium name="WormBaseParasite"/>
        </authorList>
    </citation>
    <scope>IDENTIFICATION</scope>
</reference>
<keyword evidence="2" id="KW-1185">Reference proteome</keyword>
<evidence type="ECO:0000313" key="2">
    <source>
        <dbReference type="Proteomes" id="UP000095281"/>
    </source>
</evidence>
<keyword evidence="1" id="KW-0732">Signal</keyword>
<protein>
    <submittedName>
        <fullName evidence="3">Uncharacterized protein</fullName>
    </submittedName>
</protein>
<dbReference type="Proteomes" id="UP000095281">
    <property type="component" value="Unplaced"/>
</dbReference>
<feature type="signal peptide" evidence="1">
    <location>
        <begin position="1"/>
        <end position="22"/>
    </location>
</feature>